<gene>
    <name evidence="1" type="ORF">E3N88_25689</name>
</gene>
<reference evidence="1 2" key="1">
    <citation type="submission" date="2019-05" db="EMBL/GenBank/DDBJ databases">
        <title>Mikania micrantha, genome provides insights into the molecular mechanism of rapid growth.</title>
        <authorList>
            <person name="Liu B."/>
        </authorList>
    </citation>
    <scope>NUCLEOTIDE SEQUENCE [LARGE SCALE GENOMIC DNA]</scope>
    <source>
        <strain evidence="1">NLD-2019</strain>
        <tissue evidence="1">Leaf</tissue>
    </source>
</reference>
<dbReference type="AlphaFoldDB" id="A0A5N6N877"/>
<evidence type="ECO:0000313" key="2">
    <source>
        <dbReference type="Proteomes" id="UP000326396"/>
    </source>
</evidence>
<comment type="caution">
    <text evidence="1">The sequence shown here is derived from an EMBL/GenBank/DDBJ whole genome shotgun (WGS) entry which is preliminary data.</text>
</comment>
<sequence>MASEQNDVGSVMKNQSYEEACYGKELLGEITLMKEDQFVEGSGDNAEDSGKNPALVFHQEDCEGTRWEDRDDWEDSSVESLRIMVNDFKIGHSDNDKG</sequence>
<name>A0A5N6N877_9ASTR</name>
<keyword evidence="2" id="KW-1185">Reference proteome</keyword>
<accession>A0A5N6N877</accession>
<dbReference type="Proteomes" id="UP000326396">
    <property type="component" value="Linkage Group LG3"/>
</dbReference>
<proteinExistence type="predicted"/>
<organism evidence="1 2">
    <name type="scientific">Mikania micrantha</name>
    <name type="common">bitter vine</name>
    <dbReference type="NCBI Taxonomy" id="192012"/>
    <lineage>
        <taxon>Eukaryota</taxon>
        <taxon>Viridiplantae</taxon>
        <taxon>Streptophyta</taxon>
        <taxon>Embryophyta</taxon>
        <taxon>Tracheophyta</taxon>
        <taxon>Spermatophyta</taxon>
        <taxon>Magnoliopsida</taxon>
        <taxon>eudicotyledons</taxon>
        <taxon>Gunneridae</taxon>
        <taxon>Pentapetalae</taxon>
        <taxon>asterids</taxon>
        <taxon>campanulids</taxon>
        <taxon>Asterales</taxon>
        <taxon>Asteraceae</taxon>
        <taxon>Asteroideae</taxon>
        <taxon>Heliantheae alliance</taxon>
        <taxon>Eupatorieae</taxon>
        <taxon>Mikania</taxon>
    </lineage>
</organism>
<protein>
    <submittedName>
        <fullName evidence="1">Uncharacterized protein</fullName>
    </submittedName>
</protein>
<evidence type="ECO:0000313" key="1">
    <source>
        <dbReference type="EMBL" id="KAD4385521.1"/>
    </source>
</evidence>
<dbReference type="EMBL" id="SZYD01000013">
    <property type="protein sequence ID" value="KAD4385521.1"/>
    <property type="molecule type" value="Genomic_DNA"/>
</dbReference>